<dbReference type="InterPro" id="IPR043522">
    <property type="entry name" value="DDIAS"/>
</dbReference>
<dbReference type="GO" id="GO:0005634">
    <property type="term" value="C:nucleus"/>
    <property type="evidence" value="ECO:0007669"/>
    <property type="project" value="TreeGrafter"/>
</dbReference>
<dbReference type="SUPFAM" id="SSF50249">
    <property type="entry name" value="Nucleic acid-binding proteins"/>
    <property type="match status" value="1"/>
</dbReference>
<evidence type="ECO:0000259" key="2">
    <source>
        <dbReference type="Pfam" id="PF08646"/>
    </source>
</evidence>
<evidence type="ECO:0000313" key="4">
    <source>
        <dbReference type="Proteomes" id="UP000762676"/>
    </source>
</evidence>
<feature type="compositionally biased region" description="Polar residues" evidence="1">
    <location>
        <begin position="386"/>
        <end position="398"/>
    </location>
</feature>
<feature type="region of interest" description="Disordered" evidence="1">
    <location>
        <begin position="801"/>
        <end position="829"/>
    </location>
</feature>
<keyword evidence="4" id="KW-1185">Reference proteome</keyword>
<comment type="caution">
    <text evidence="3">The sequence shown here is derived from an EMBL/GenBank/DDBJ whole genome shotgun (WGS) entry which is preliminary data.</text>
</comment>
<feature type="region of interest" description="Disordered" evidence="1">
    <location>
        <begin position="1102"/>
        <end position="1130"/>
    </location>
</feature>
<reference evidence="3 4" key="1">
    <citation type="journal article" date="2021" name="Elife">
        <title>Chloroplast acquisition without the gene transfer in kleptoplastic sea slugs, Plakobranchus ocellatus.</title>
        <authorList>
            <person name="Maeda T."/>
            <person name="Takahashi S."/>
            <person name="Yoshida T."/>
            <person name="Shimamura S."/>
            <person name="Takaki Y."/>
            <person name="Nagai Y."/>
            <person name="Toyoda A."/>
            <person name="Suzuki Y."/>
            <person name="Arimoto A."/>
            <person name="Ishii H."/>
            <person name="Satoh N."/>
            <person name="Nishiyama T."/>
            <person name="Hasebe M."/>
            <person name="Maruyama T."/>
            <person name="Minagawa J."/>
            <person name="Obokata J."/>
            <person name="Shigenobu S."/>
        </authorList>
    </citation>
    <scope>NUCLEOTIDE SEQUENCE [LARGE SCALE GENOMIC DNA]</scope>
</reference>
<dbReference type="Gene3D" id="2.40.50.140">
    <property type="entry name" value="Nucleic acid-binding proteins"/>
    <property type="match status" value="1"/>
</dbReference>
<gene>
    <name evidence="3" type="ORF">ElyMa_006290900</name>
</gene>
<protein>
    <submittedName>
        <fullName evidence="3">Nitric oxide-inducible protein</fullName>
    </submittedName>
</protein>
<dbReference type="Proteomes" id="UP000762676">
    <property type="component" value="Unassembled WGS sequence"/>
</dbReference>
<feature type="region of interest" description="Disordered" evidence="1">
    <location>
        <begin position="351"/>
        <end position="398"/>
    </location>
</feature>
<dbReference type="EMBL" id="BMAT01012655">
    <property type="protein sequence ID" value="GFR96153.1"/>
    <property type="molecule type" value="Genomic_DNA"/>
</dbReference>
<dbReference type="GO" id="GO:0005737">
    <property type="term" value="C:cytoplasm"/>
    <property type="evidence" value="ECO:0007669"/>
    <property type="project" value="TreeGrafter"/>
</dbReference>
<dbReference type="InterPro" id="IPR012340">
    <property type="entry name" value="NA-bd_OB-fold"/>
</dbReference>
<evidence type="ECO:0000313" key="3">
    <source>
        <dbReference type="EMBL" id="GFR96153.1"/>
    </source>
</evidence>
<dbReference type="Pfam" id="PF08646">
    <property type="entry name" value="Rep_fac-A_C"/>
    <property type="match status" value="1"/>
</dbReference>
<feature type="domain" description="Replication factor A C-terminal" evidence="2">
    <location>
        <begin position="11"/>
        <end position="97"/>
    </location>
</feature>
<feature type="compositionally biased region" description="Polar residues" evidence="1">
    <location>
        <begin position="805"/>
        <end position="819"/>
    </location>
</feature>
<proteinExistence type="predicted"/>
<dbReference type="GO" id="GO:1902230">
    <property type="term" value="P:negative regulation of intrinsic apoptotic signaling pathway in response to DNA damage"/>
    <property type="evidence" value="ECO:0007669"/>
    <property type="project" value="InterPro"/>
</dbReference>
<dbReference type="PANTHER" id="PTHR35537:SF1">
    <property type="entry name" value="DNA DAMAGE-INDUCED APOPTOSIS SUPPRESSOR PROTEIN"/>
    <property type="match status" value="1"/>
</dbReference>
<sequence length="1186" mass="132463">MTGRSSRVLLAATVTEIGCGPYVYPACPQCYCKLTQLETSHLSRCPKCSSVYKPEDIYYRFRLCATITDFLSTANITAFGGMLDVFFGVTASKLNQKILGLDEKYYSLSEELVKLAIEQTFVGQSLLFGFKVNPLVLKKSVSQLPRQQVLLSDVVNDSLTTKFQADNSSAQKIRSDLIAVQIALQGKPNQNFRTVSDGLCELVRYIEERYKTLAEPLDKANLRNVVNFLYTKGTAALATSPAQSVSPLVCERSQTESVCSNSSLLSESELSSIRLSCDSSVQKIKRMYRKTRSLLDITNLDVAVSTSPTKKSSKDLQSLMMSVENNQEANEHCVRRSKRILERKGNRKDVFSNKSTFSKANQNSENKGKKRKNRCATKLHDVSPKGNVTTQKGLSSGLSCSSPYDISDQEMYSKTPVIICSVRSELESYEIKTQNQTLGRELREPSLLDSINNLNDNAPLVLPQIENQSLYLCEDKKGKNIDCDTLLRSLKNSVTKLNPVTLHQETSSQGEKIFRKVSQFKLVNNLSLSASPADSDSDMDVTKNLPSQIEPSLCNVSDAEKNSSILKKFGCRINQTTKPSDSHLKCVLEEFPESENLNDFLKAGPFHFKASEKETNQINCFNHDKIKVKKNVGTWQSTQGKTETSQEYVNYISYEILAKEKKNSCDCSEEWPQLDHISFANVTNRRESKHKRNKPELRENNLELSPNLPILDRAQKLLNEHFVCANVTTAPESEDIYDFFGGVGLTSQQAQSLRRKSNENVTLPSPETNRVYCTPTPCGPGEESIHISKLENSFSISEESKKSLDASTNADFETASRNSKGYKPTGEQKDEQQVILPAGIYMNKNDSLKWSGDKHQLAVQEVNSSTDYSISFNHELVDECNLECMNPPLIYHLKNCTQLAQNDSESLQNSKKDFTISNPLSVGMRTMNPLIGCAHGSPQLDASFDLFDNSCVTPSSMQEQCCRSQNSHESIGHLKKFFSESFFNSSVSTPTTGNRKVRFKKRRKEIFFHDFEIISHLPVPNPKRKNLKSCLKKQQSAQEIDVSNCHSQDLFESPIQAATSKSLQVSMVSKCDASIVNHQGNPSKMDPTCAFGQSPLFFSHDGSGSQELFSSEDPDSSHPQSSKSELPEEMNFSHGLKASTGQSIPSIQHTVEQTLSSNIWTLSQGYRETNRDSLDLFSPSTSQNFC</sequence>
<feature type="compositionally biased region" description="Basic residues" evidence="1">
    <location>
        <begin position="368"/>
        <end position="377"/>
    </location>
</feature>
<dbReference type="PANTHER" id="PTHR35537">
    <property type="entry name" value="DNA DAMAGE-INDUCIBLE APOPTOSIS SUPPRESSOR PROTEIN DDIAS"/>
    <property type="match status" value="1"/>
</dbReference>
<feature type="compositionally biased region" description="Polar residues" evidence="1">
    <location>
        <begin position="352"/>
        <end position="365"/>
    </location>
</feature>
<dbReference type="AlphaFoldDB" id="A0AAV4HGH5"/>
<organism evidence="3 4">
    <name type="scientific">Elysia marginata</name>
    <dbReference type="NCBI Taxonomy" id="1093978"/>
    <lineage>
        <taxon>Eukaryota</taxon>
        <taxon>Metazoa</taxon>
        <taxon>Spiralia</taxon>
        <taxon>Lophotrochozoa</taxon>
        <taxon>Mollusca</taxon>
        <taxon>Gastropoda</taxon>
        <taxon>Heterobranchia</taxon>
        <taxon>Euthyneura</taxon>
        <taxon>Panpulmonata</taxon>
        <taxon>Sacoglossa</taxon>
        <taxon>Placobranchoidea</taxon>
        <taxon>Plakobranchidae</taxon>
        <taxon>Elysia</taxon>
    </lineage>
</organism>
<name>A0AAV4HGH5_9GAST</name>
<accession>A0AAV4HGH5</accession>
<dbReference type="InterPro" id="IPR013955">
    <property type="entry name" value="Rep_factor-A_C"/>
</dbReference>
<evidence type="ECO:0000256" key="1">
    <source>
        <dbReference type="SAM" id="MobiDB-lite"/>
    </source>
</evidence>